<gene>
    <name evidence="1" type="ORF">F8M41_018295</name>
</gene>
<reference evidence="1 2" key="1">
    <citation type="journal article" date="2019" name="Environ. Microbiol.">
        <title>At the nexus of three kingdoms: the genome of the mycorrhizal fungus Gigaspora margarita provides insights into plant, endobacterial and fungal interactions.</title>
        <authorList>
            <person name="Venice F."/>
            <person name="Ghignone S."/>
            <person name="Salvioli di Fossalunga A."/>
            <person name="Amselem J."/>
            <person name="Novero M."/>
            <person name="Xianan X."/>
            <person name="Sedzielewska Toro K."/>
            <person name="Morin E."/>
            <person name="Lipzen A."/>
            <person name="Grigoriev I.V."/>
            <person name="Henrissat B."/>
            <person name="Martin F.M."/>
            <person name="Bonfante P."/>
        </authorList>
    </citation>
    <scope>NUCLEOTIDE SEQUENCE [LARGE SCALE GENOMIC DNA]</scope>
    <source>
        <strain evidence="1 2">BEG34</strain>
    </source>
</reference>
<sequence>MIVCILTKIPVFIAGATGSSKTLAIKLVGQNLRGSDSNDGYFRKLPQAYLIPYQGSSFSTSDGIIKVFEKANKYQETSSKEFSVISVVVLDEGSSFSTSDGIIKVFEKANKYQETSSKEFSAISVVVLDNVGLAETSQHNPLKLLHTLLEPNYPS</sequence>
<accession>A0A8H4ELE6</accession>
<dbReference type="GO" id="GO:0016887">
    <property type="term" value="F:ATP hydrolysis activity"/>
    <property type="evidence" value="ECO:0007669"/>
    <property type="project" value="InterPro"/>
</dbReference>
<organism evidence="1 2">
    <name type="scientific">Gigaspora margarita</name>
    <dbReference type="NCBI Taxonomy" id="4874"/>
    <lineage>
        <taxon>Eukaryota</taxon>
        <taxon>Fungi</taxon>
        <taxon>Fungi incertae sedis</taxon>
        <taxon>Mucoromycota</taxon>
        <taxon>Glomeromycotina</taxon>
        <taxon>Glomeromycetes</taxon>
        <taxon>Diversisporales</taxon>
        <taxon>Gigasporaceae</taxon>
        <taxon>Gigaspora</taxon>
    </lineage>
</organism>
<dbReference type="PANTHER" id="PTHR22605:SF1">
    <property type="entry name" value="RZ-TYPE DOMAIN-CONTAINING PROTEIN"/>
    <property type="match status" value="1"/>
</dbReference>
<name>A0A8H4ELE6_GIGMA</name>
<keyword evidence="2" id="KW-1185">Reference proteome</keyword>
<dbReference type="InterPro" id="IPR031248">
    <property type="entry name" value="RNF213"/>
</dbReference>
<proteinExistence type="predicted"/>
<dbReference type="EMBL" id="WTPW01000440">
    <property type="protein sequence ID" value="KAF0511309.1"/>
    <property type="molecule type" value="Genomic_DNA"/>
</dbReference>
<evidence type="ECO:0000313" key="1">
    <source>
        <dbReference type="EMBL" id="KAF0511309.1"/>
    </source>
</evidence>
<dbReference type="GO" id="GO:0004842">
    <property type="term" value="F:ubiquitin-protein transferase activity"/>
    <property type="evidence" value="ECO:0007669"/>
    <property type="project" value="InterPro"/>
</dbReference>
<dbReference type="Proteomes" id="UP000439903">
    <property type="component" value="Unassembled WGS sequence"/>
</dbReference>
<dbReference type="PANTHER" id="PTHR22605">
    <property type="entry name" value="RZ-TYPE DOMAIN-CONTAINING PROTEIN"/>
    <property type="match status" value="1"/>
</dbReference>
<dbReference type="AlphaFoldDB" id="A0A8H4ELE6"/>
<comment type="caution">
    <text evidence="1">The sequence shown here is derived from an EMBL/GenBank/DDBJ whole genome shotgun (WGS) entry which is preliminary data.</text>
</comment>
<evidence type="ECO:0000313" key="2">
    <source>
        <dbReference type="Proteomes" id="UP000439903"/>
    </source>
</evidence>
<dbReference type="OrthoDB" id="2406744at2759"/>
<protein>
    <submittedName>
        <fullName evidence="1">E3 ubiquitin-protein ligase</fullName>
    </submittedName>
</protein>